<dbReference type="RefSeq" id="XP_072835525.1">
    <property type="nucleotide sequence ID" value="XM_072979424.1"/>
</dbReference>
<dbReference type="PANTHER" id="PTHR47224:SF1">
    <property type="entry name" value="TRANSMEMBRANE PROTEIN 25"/>
    <property type="match status" value="1"/>
</dbReference>
<evidence type="ECO:0000256" key="2">
    <source>
        <dbReference type="SAM" id="Phobius"/>
    </source>
</evidence>
<feature type="transmembrane region" description="Helical" evidence="2">
    <location>
        <begin position="243"/>
        <end position="269"/>
    </location>
</feature>
<dbReference type="InterPro" id="IPR042864">
    <property type="entry name" value="TMEM25"/>
</dbReference>
<name>A0ABM5EQU5_9SAUR</name>
<organism evidence="4 5">
    <name type="scientific">Pogona vitticeps</name>
    <name type="common">central bearded dragon</name>
    <dbReference type="NCBI Taxonomy" id="103695"/>
    <lineage>
        <taxon>Eukaryota</taxon>
        <taxon>Metazoa</taxon>
        <taxon>Chordata</taxon>
        <taxon>Craniata</taxon>
        <taxon>Vertebrata</taxon>
        <taxon>Euteleostomi</taxon>
        <taxon>Lepidosauria</taxon>
        <taxon>Squamata</taxon>
        <taxon>Bifurcata</taxon>
        <taxon>Unidentata</taxon>
        <taxon>Episquamata</taxon>
        <taxon>Toxicofera</taxon>
        <taxon>Iguania</taxon>
        <taxon>Acrodonta</taxon>
        <taxon>Agamidae</taxon>
        <taxon>Amphibolurinae</taxon>
        <taxon>Pogona</taxon>
    </lineage>
</organism>
<proteinExistence type="predicted"/>
<dbReference type="Gene3D" id="2.60.40.10">
    <property type="entry name" value="Immunoglobulins"/>
    <property type="match status" value="2"/>
</dbReference>
<evidence type="ECO:0000256" key="3">
    <source>
        <dbReference type="SAM" id="SignalP"/>
    </source>
</evidence>
<sequence>MGPGRPLRAAPLLFLHLAALRPVPGSAEPEATIDGRARSVSSLREAENRTFTCLAAAPNLAWYLNGKRQESGGSSRLMVAEGGGDGDEDALAERSSSSSSTFVVTARRLDRQLDCSATDPATGHVSNASVLLNVQFKPEIVELDAHYEEGREPGLLLVLFALVQANPPAQITWVDQDGRTMVNTSTFLIVDTKTYPWLTNHTVQVQLSSLASNFSIRASNAVGSANASVLLPGLLDTRVELSILALVVGGAVALGTLLSLGILVSCVVYREGKKAAGPQSPGPPPLRDSASLRPSTTRLPRSNRSLPANLQLNDLPPEPKAMFRTEGVPVKEEEEEEAEGEGALSEPDNRLALAIQGIGQFPMVGYIYRASSMSSDEIWL</sequence>
<dbReference type="Proteomes" id="UP001652642">
    <property type="component" value="Chromosome 8"/>
</dbReference>
<gene>
    <name evidence="5" type="primary">TMEM25</name>
</gene>
<keyword evidence="3" id="KW-0732">Signal</keyword>
<feature type="chain" id="PRO_5046490965" evidence="3">
    <location>
        <begin position="28"/>
        <end position="380"/>
    </location>
</feature>
<dbReference type="InterPro" id="IPR036179">
    <property type="entry name" value="Ig-like_dom_sf"/>
</dbReference>
<evidence type="ECO:0000313" key="5">
    <source>
        <dbReference type="RefSeq" id="XP_072835525.1"/>
    </source>
</evidence>
<feature type="signal peptide" evidence="3">
    <location>
        <begin position="1"/>
        <end position="27"/>
    </location>
</feature>
<keyword evidence="4" id="KW-1185">Reference proteome</keyword>
<dbReference type="InterPro" id="IPR013783">
    <property type="entry name" value="Ig-like_fold"/>
</dbReference>
<reference evidence="5" key="1">
    <citation type="submission" date="2025-08" db="UniProtKB">
        <authorList>
            <consortium name="RefSeq"/>
        </authorList>
    </citation>
    <scope>IDENTIFICATION</scope>
</reference>
<dbReference type="PANTHER" id="PTHR47224">
    <property type="entry name" value="TRANSMEMBRANE PROTEIN 25"/>
    <property type="match status" value="1"/>
</dbReference>
<feature type="compositionally biased region" description="Polar residues" evidence="1">
    <location>
        <begin position="292"/>
        <end position="312"/>
    </location>
</feature>
<evidence type="ECO:0000256" key="1">
    <source>
        <dbReference type="SAM" id="MobiDB-lite"/>
    </source>
</evidence>
<accession>A0ABM5EQU5</accession>
<protein>
    <submittedName>
        <fullName evidence="5">Transmembrane protein 25</fullName>
    </submittedName>
</protein>
<feature type="region of interest" description="Disordered" evidence="1">
    <location>
        <begin position="274"/>
        <end position="347"/>
    </location>
</feature>
<feature type="region of interest" description="Disordered" evidence="1">
    <location>
        <begin position="74"/>
        <end position="96"/>
    </location>
</feature>
<dbReference type="SUPFAM" id="SSF48726">
    <property type="entry name" value="Immunoglobulin"/>
    <property type="match status" value="1"/>
</dbReference>
<keyword evidence="2" id="KW-0472">Membrane</keyword>
<keyword evidence="2 5" id="KW-0812">Transmembrane</keyword>
<keyword evidence="2" id="KW-1133">Transmembrane helix</keyword>
<dbReference type="GeneID" id="110079451"/>
<evidence type="ECO:0000313" key="4">
    <source>
        <dbReference type="Proteomes" id="UP001652642"/>
    </source>
</evidence>